<dbReference type="InterPro" id="IPR036249">
    <property type="entry name" value="Thioredoxin-like_sf"/>
</dbReference>
<evidence type="ECO:0000256" key="4">
    <source>
        <dbReference type="SAM" id="Phobius"/>
    </source>
</evidence>
<dbReference type="GO" id="GO:0005783">
    <property type="term" value="C:endoplasmic reticulum"/>
    <property type="evidence" value="ECO:0007669"/>
    <property type="project" value="TreeGrafter"/>
</dbReference>
<accession>A0A0G4J8T5</accession>
<dbReference type="STRING" id="37360.A0A0G4J8T5"/>
<evidence type="ECO:0000256" key="5">
    <source>
        <dbReference type="SAM" id="SignalP"/>
    </source>
</evidence>
<dbReference type="OMA" id="LPRSHRW"/>
<dbReference type="GO" id="GO:0006457">
    <property type="term" value="P:protein folding"/>
    <property type="evidence" value="ECO:0007669"/>
    <property type="project" value="TreeGrafter"/>
</dbReference>
<evidence type="ECO:0000313" key="10">
    <source>
        <dbReference type="Proteomes" id="UP000290189"/>
    </source>
</evidence>
<evidence type="ECO:0000256" key="2">
    <source>
        <dbReference type="ARBA" id="ARBA00022729"/>
    </source>
</evidence>
<dbReference type="Pfam" id="PF00085">
    <property type="entry name" value="Thioredoxin"/>
    <property type="match status" value="1"/>
</dbReference>
<sequence length="210" mass="23520">MPARVLCIVAVSALLHVSVSSSSVELLSDGDFYEKIKHDVWVVAFTATWCGHCKKLAPILEDLGRDVQAGSTGIRIAKVDVTTNPTVARLEAIEYFPTIYFYCEEKSIRVQYGEETPRTKEEIMSWIMKQYARVDPSKTTNNENPPGVQRRVDRNTPRKRTKELSSDQLDAIPDIVKAYLAEAPLTVLALVYVLGLVNGIFVGVMFRVNK</sequence>
<organism evidence="7 9">
    <name type="scientific">Plasmodiophora brassicae</name>
    <name type="common">Clubroot disease agent</name>
    <dbReference type="NCBI Taxonomy" id="37360"/>
    <lineage>
        <taxon>Eukaryota</taxon>
        <taxon>Sar</taxon>
        <taxon>Rhizaria</taxon>
        <taxon>Endomyxa</taxon>
        <taxon>Phytomyxea</taxon>
        <taxon>Plasmodiophorida</taxon>
        <taxon>Plasmodiophoridae</taxon>
        <taxon>Plasmodiophora</taxon>
    </lineage>
</organism>
<evidence type="ECO:0000313" key="8">
    <source>
        <dbReference type="EMBL" id="SPQ99726.1"/>
    </source>
</evidence>
<dbReference type="EMBL" id="CDSF01000155">
    <property type="protein sequence ID" value="CEP03769.1"/>
    <property type="molecule type" value="Genomic_DNA"/>
</dbReference>
<feature type="signal peptide" evidence="5">
    <location>
        <begin position="1"/>
        <end position="21"/>
    </location>
</feature>
<dbReference type="OrthoDB" id="427280at2759"/>
<dbReference type="SUPFAM" id="SSF52833">
    <property type="entry name" value="Thioredoxin-like"/>
    <property type="match status" value="1"/>
</dbReference>
<feature type="transmembrane region" description="Helical" evidence="4">
    <location>
        <begin position="185"/>
        <end position="206"/>
    </location>
</feature>
<gene>
    <name evidence="7" type="ORF">PBRA_003376</name>
    <name evidence="8" type="ORF">PLBR_LOCUS6941</name>
</gene>
<name>A0A0G4J8T5_PLABS</name>
<evidence type="ECO:0000256" key="1">
    <source>
        <dbReference type="ARBA" id="ARBA00006347"/>
    </source>
</evidence>
<proteinExistence type="inferred from homology"/>
<dbReference type="InterPro" id="IPR017937">
    <property type="entry name" value="Thioredoxin_CS"/>
</dbReference>
<feature type="domain" description="Thioredoxin" evidence="6">
    <location>
        <begin position="13"/>
        <end position="132"/>
    </location>
</feature>
<dbReference type="AlphaFoldDB" id="A0A0G4J8T5"/>
<dbReference type="PANTHER" id="PTHR45672:SF3">
    <property type="entry name" value="THIOREDOXIN DOMAIN-CONTAINING PROTEIN 5"/>
    <property type="match status" value="1"/>
</dbReference>
<dbReference type="Proteomes" id="UP000290189">
    <property type="component" value="Unassembled WGS sequence"/>
</dbReference>
<evidence type="ECO:0000256" key="3">
    <source>
        <dbReference type="SAM" id="MobiDB-lite"/>
    </source>
</evidence>
<evidence type="ECO:0000259" key="6">
    <source>
        <dbReference type="PROSITE" id="PS51352"/>
    </source>
</evidence>
<dbReference type="Gene3D" id="3.40.30.10">
    <property type="entry name" value="Glutaredoxin"/>
    <property type="match status" value="1"/>
</dbReference>
<dbReference type="InterPro" id="IPR051063">
    <property type="entry name" value="PDI"/>
</dbReference>
<geneLocation type="mitochondrion" evidence="8"/>
<dbReference type="PANTHER" id="PTHR45672">
    <property type="entry name" value="PROTEIN DISULFIDE-ISOMERASE C17H9.14C-RELATED"/>
    <property type="match status" value="1"/>
</dbReference>
<dbReference type="GO" id="GO:0003756">
    <property type="term" value="F:protein disulfide isomerase activity"/>
    <property type="evidence" value="ECO:0007669"/>
    <property type="project" value="TreeGrafter"/>
</dbReference>
<keyword evidence="4" id="KW-1133">Transmembrane helix</keyword>
<evidence type="ECO:0000313" key="9">
    <source>
        <dbReference type="Proteomes" id="UP000039324"/>
    </source>
</evidence>
<comment type="similarity">
    <text evidence="1">Belongs to the protein disulfide isomerase family.</text>
</comment>
<dbReference type="PROSITE" id="PS00194">
    <property type="entry name" value="THIOREDOXIN_1"/>
    <property type="match status" value="1"/>
</dbReference>
<reference evidence="7 9" key="1">
    <citation type="submission" date="2015-02" db="EMBL/GenBank/DDBJ databases">
        <authorList>
            <person name="Chooi Y.-H."/>
        </authorList>
    </citation>
    <scope>NUCLEOTIDE SEQUENCE [LARGE SCALE GENOMIC DNA]</scope>
    <source>
        <strain evidence="7">E3</strain>
    </source>
</reference>
<protein>
    <recommendedName>
        <fullName evidence="6">Thioredoxin domain-containing protein</fullName>
    </recommendedName>
</protein>
<dbReference type="Proteomes" id="UP000039324">
    <property type="component" value="Unassembled WGS sequence"/>
</dbReference>
<reference evidence="8 10" key="2">
    <citation type="submission" date="2018-03" db="EMBL/GenBank/DDBJ databases">
        <authorList>
            <person name="Fogelqvist J."/>
        </authorList>
    </citation>
    <scope>NUCLEOTIDE SEQUENCE [LARGE SCALE GENOMIC DNA]</scope>
</reference>
<keyword evidence="4" id="KW-0472">Membrane</keyword>
<keyword evidence="8" id="KW-0496">Mitochondrion</keyword>
<dbReference type="EMBL" id="OVEO01000012">
    <property type="protein sequence ID" value="SPQ99726.1"/>
    <property type="molecule type" value="Genomic_DNA"/>
</dbReference>
<keyword evidence="9" id="KW-1185">Reference proteome</keyword>
<dbReference type="CDD" id="cd02961">
    <property type="entry name" value="PDI_a_family"/>
    <property type="match status" value="1"/>
</dbReference>
<dbReference type="InterPro" id="IPR013766">
    <property type="entry name" value="Thioredoxin_domain"/>
</dbReference>
<keyword evidence="4" id="KW-0812">Transmembrane</keyword>
<feature type="chain" id="PRO_5033223474" description="Thioredoxin domain-containing protein" evidence="5">
    <location>
        <begin position="22"/>
        <end position="210"/>
    </location>
</feature>
<dbReference type="PROSITE" id="PS51352">
    <property type="entry name" value="THIOREDOXIN_2"/>
    <property type="match status" value="1"/>
</dbReference>
<feature type="region of interest" description="Disordered" evidence="3">
    <location>
        <begin position="135"/>
        <end position="165"/>
    </location>
</feature>
<evidence type="ECO:0000313" key="7">
    <source>
        <dbReference type="EMBL" id="CEP03769.1"/>
    </source>
</evidence>
<keyword evidence="2 5" id="KW-0732">Signal</keyword>